<reference evidence="2" key="1">
    <citation type="submission" date="2014-12" db="EMBL/GenBank/DDBJ databases">
        <title>Insight into the proteome of Arion vulgaris.</title>
        <authorList>
            <person name="Aradska J."/>
            <person name="Bulat T."/>
            <person name="Smidak R."/>
            <person name="Sarate P."/>
            <person name="Gangsoo J."/>
            <person name="Sialana F."/>
            <person name="Bilban M."/>
            <person name="Lubec G."/>
        </authorList>
    </citation>
    <scope>NUCLEOTIDE SEQUENCE</scope>
    <source>
        <tissue evidence="2">Skin</tissue>
    </source>
</reference>
<feature type="compositionally biased region" description="Polar residues" evidence="1">
    <location>
        <begin position="69"/>
        <end position="78"/>
    </location>
</feature>
<name>A0A0B6Y513_9EUPU</name>
<dbReference type="EMBL" id="HACG01004532">
    <property type="protein sequence ID" value="CEK51397.1"/>
    <property type="molecule type" value="Transcribed_RNA"/>
</dbReference>
<feature type="compositionally biased region" description="Basic and acidic residues" evidence="1">
    <location>
        <begin position="44"/>
        <end position="56"/>
    </location>
</feature>
<evidence type="ECO:0000256" key="1">
    <source>
        <dbReference type="SAM" id="MobiDB-lite"/>
    </source>
</evidence>
<accession>A0A0B6Y513</accession>
<feature type="compositionally biased region" description="Polar residues" evidence="1">
    <location>
        <begin position="16"/>
        <end position="28"/>
    </location>
</feature>
<feature type="non-terminal residue" evidence="2">
    <location>
        <position position="1"/>
    </location>
</feature>
<proteinExistence type="predicted"/>
<gene>
    <name evidence="2" type="primary">ORF13310</name>
</gene>
<evidence type="ECO:0000313" key="2">
    <source>
        <dbReference type="EMBL" id="CEK51397.1"/>
    </source>
</evidence>
<sequence length="78" mass="8708">RKISKSPEDEIKIVKNKSQPGNRTDVSVSETHCVSETLICQSSDQKDRSKDSRSKSFLDCLELQPVEPDTSNEPVSKS</sequence>
<feature type="compositionally biased region" description="Basic and acidic residues" evidence="1">
    <location>
        <begin position="1"/>
        <end position="13"/>
    </location>
</feature>
<feature type="non-terminal residue" evidence="2">
    <location>
        <position position="78"/>
    </location>
</feature>
<feature type="region of interest" description="Disordered" evidence="1">
    <location>
        <begin position="1"/>
        <end position="28"/>
    </location>
</feature>
<protein>
    <submittedName>
        <fullName evidence="2">Uncharacterized protein</fullName>
    </submittedName>
</protein>
<dbReference type="AlphaFoldDB" id="A0A0B6Y513"/>
<feature type="region of interest" description="Disordered" evidence="1">
    <location>
        <begin position="41"/>
        <end position="78"/>
    </location>
</feature>
<organism evidence="2">
    <name type="scientific">Arion vulgaris</name>
    <dbReference type="NCBI Taxonomy" id="1028688"/>
    <lineage>
        <taxon>Eukaryota</taxon>
        <taxon>Metazoa</taxon>
        <taxon>Spiralia</taxon>
        <taxon>Lophotrochozoa</taxon>
        <taxon>Mollusca</taxon>
        <taxon>Gastropoda</taxon>
        <taxon>Heterobranchia</taxon>
        <taxon>Euthyneura</taxon>
        <taxon>Panpulmonata</taxon>
        <taxon>Eupulmonata</taxon>
        <taxon>Stylommatophora</taxon>
        <taxon>Helicina</taxon>
        <taxon>Arionoidea</taxon>
        <taxon>Arionidae</taxon>
        <taxon>Arion</taxon>
    </lineage>
</organism>